<protein>
    <recommendedName>
        <fullName evidence="10">NAD+ kinase</fullName>
    </recommendedName>
</protein>
<dbReference type="Pfam" id="PF01513">
    <property type="entry name" value="NAD_kinase"/>
    <property type="match status" value="1"/>
</dbReference>
<sequence length="343" mass="38195">MSLKPCSILNKAKRPDYVPCSHSKLHNMIWREPLQNVYMVKKPQHPEATKEMISMMRYLQNNYPAVNVMVLHDTARELRQLVPHNDKLTIYEGSKEDIVDKADLVITLGGDGTILHAVNLYSTASVPPVLSFSMGTLGFLLPFKVDKFEQTFSMVYQSRAKVLHRNRIQCEIVRESGGNGVRIERQVVMAMNDISVHRGSQPNLTAVDIYLDDEFFTTTIGDGIVAATPTGSTAYSLSAGGSIAHPAVKCISLTPVCPRSLSFRPLVLPMSVRVKLQLSSRRNRNGRIKLAIDGMQHRDLEPGDHVNIESSTEDGIWCVAKSQNDWTKGINEMLGFNAGFSKL</sequence>
<keyword evidence="5" id="KW-0067">ATP-binding</keyword>
<reference evidence="8 9" key="1">
    <citation type="submission" date="2019-07" db="EMBL/GenBank/DDBJ databases">
        <title>Genome assembly of two rare yeast pathogens: Diutina rugosa and Trichomonascus ciferrii.</title>
        <authorList>
            <person name="Mixao V."/>
            <person name="Saus E."/>
            <person name="Hansen A."/>
            <person name="Lass-Flor C."/>
            <person name="Gabaldon T."/>
        </authorList>
    </citation>
    <scope>NUCLEOTIDE SEQUENCE [LARGE SCALE GENOMIC DNA]</scope>
    <source>
        <strain evidence="8 9">CBS 613</strain>
    </source>
</reference>
<keyword evidence="3" id="KW-0547">Nucleotide-binding</keyword>
<comment type="similarity">
    <text evidence="1">Belongs to the NAD kinase family.</text>
</comment>
<evidence type="ECO:0000256" key="7">
    <source>
        <dbReference type="ARBA" id="ARBA00023027"/>
    </source>
</evidence>
<evidence type="ECO:0000256" key="2">
    <source>
        <dbReference type="ARBA" id="ARBA00022679"/>
    </source>
</evidence>
<dbReference type="EMBL" id="SWFT01000034">
    <property type="protein sequence ID" value="KAA8906458.1"/>
    <property type="molecule type" value="Genomic_DNA"/>
</dbReference>
<dbReference type="Proteomes" id="UP000449547">
    <property type="component" value="Unassembled WGS sequence"/>
</dbReference>
<dbReference type="InterPro" id="IPR017437">
    <property type="entry name" value="ATP-NAD_kinase_PpnK-typ_C"/>
</dbReference>
<dbReference type="PANTHER" id="PTHR20275:SF26">
    <property type="entry name" value="NADH KINASE POS5, MITOCHONDRIAL"/>
    <property type="match status" value="1"/>
</dbReference>
<dbReference type="Pfam" id="PF20143">
    <property type="entry name" value="NAD_kinase_C"/>
    <property type="match status" value="1"/>
</dbReference>
<keyword evidence="2" id="KW-0808">Transferase</keyword>
<proteinExistence type="inferred from homology"/>
<evidence type="ECO:0008006" key="10">
    <source>
        <dbReference type="Google" id="ProtNLM"/>
    </source>
</evidence>
<dbReference type="GO" id="GO:0006741">
    <property type="term" value="P:NADP+ biosynthetic process"/>
    <property type="evidence" value="ECO:0007669"/>
    <property type="project" value="InterPro"/>
</dbReference>
<dbReference type="GO" id="GO:0019674">
    <property type="term" value="P:NAD+ metabolic process"/>
    <property type="evidence" value="ECO:0007669"/>
    <property type="project" value="InterPro"/>
</dbReference>
<evidence type="ECO:0000256" key="3">
    <source>
        <dbReference type="ARBA" id="ARBA00022741"/>
    </source>
</evidence>
<name>A0A642UVU1_DIURU</name>
<dbReference type="Gene3D" id="3.40.50.10330">
    <property type="entry name" value="Probable inorganic polyphosphate/atp-NAD kinase, domain 1"/>
    <property type="match status" value="1"/>
</dbReference>
<dbReference type="PANTHER" id="PTHR20275">
    <property type="entry name" value="NAD KINASE"/>
    <property type="match status" value="1"/>
</dbReference>
<evidence type="ECO:0000256" key="1">
    <source>
        <dbReference type="ARBA" id="ARBA00010995"/>
    </source>
</evidence>
<dbReference type="GO" id="GO:0005524">
    <property type="term" value="F:ATP binding"/>
    <property type="evidence" value="ECO:0007669"/>
    <property type="project" value="UniProtKB-KW"/>
</dbReference>
<dbReference type="SUPFAM" id="SSF111331">
    <property type="entry name" value="NAD kinase/diacylglycerol kinase-like"/>
    <property type="match status" value="1"/>
</dbReference>
<dbReference type="HAMAP" id="MF_00361">
    <property type="entry name" value="NAD_kinase"/>
    <property type="match status" value="1"/>
</dbReference>
<keyword evidence="9" id="KW-1185">Reference proteome</keyword>
<dbReference type="OMA" id="IPKYQES"/>
<evidence type="ECO:0000313" key="9">
    <source>
        <dbReference type="Proteomes" id="UP000449547"/>
    </source>
</evidence>
<keyword evidence="7" id="KW-0520">NAD</keyword>
<dbReference type="GeneID" id="54779689"/>
<evidence type="ECO:0000256" key="5">
    <source>
        <dbReference type="ARBA" id="ARBA00022840"/>
    </source>
</evidence>
<gene>
    <name evidence="8" type="ORF">DIURU_001036</name>
</gene>
<organism evidence="8 9">
    <name type="scientific">Diutina rugosa</name>
    <name type="common">Yeast</name>
    <name type="synonym">Candida rugosa</name>
    <dbReference type="NCBI Taxonomy" id="5481"/>
    <lineage>
        <taxon>Eukaryota</taxon>
        <taxon>Fungi</taxon>
        <taxon>Dikarya</taxon>
        <taxon>Ascomycota</taxon>
        <taxon>Saccharomycotina</taxon>
        <taxon>Pichiomycetes</taxon>
        <taxon>Debaryomycetaceae</taxon>
        <taxon>Diutina</taxon>
    </lineage>
</organism>
<evidence type="ECO:0000256" key="6">
    <source>
        <dbReference type="ARBA" id="ARBA00022857"/>
    </source>
</evidence>
<dbReference type="InterPro" id="IPR017438">
    <property type="entry name" value="ATP-NAD_kinase_N"/>
</dbReference>
<keyword evidence="4" id="KW-0418">Kinase</keyword>
<keyword evidence="6" id="KW-0521">NADP</keyword>
<evidence type="ECO:0000256" key="4">
    <source>
        <dbReference type="ARBA" id="ARBA00022777"/>
    </source>
</evidence>
<accession>A0A642UVU1</accession>
<dbReference type="FunFam" id="2.60.200.30:FF:000009">
    <property type="entry name" value="Poly(P)/ATP NAD kinase"/>
    <property type="match status" value="1"/>
</dbReference>
<dbReference type="OrthoDB" id="24581at2759"/>
<evidence type="ECO:0000313" key="8">
    <source>
        <dbReference type="EMBL" id="KAA8906458.1"/>
    </source>
</evidence>
<dbReference type="Gene3D" id="2.60.200.30">
    <property type="entry name" value="Probable inorganic polyphosphate/atp-NAD kinase, domain 2"/>
    <property type="match status" value="1"/>
</dbReference>
<dbReference type="InterPro" id="IPR002504">
    <property type="entry name" value="NADK"/>
</dbReference>
<dbReference type="VEuPathDB" id="FungiDB:DIURU_001036"/>
<comment type="caution">
    <text evidence="8">The sequence shown here is derived from an EMBL/GenBank/DDBJ whole genome shotgun (WGS) entry which is preliminary data.</text>
</comment>
<dbReference type="RefSeq" id="XP_034014168.1">
    <property type="nucleotide sequence ID" value="XM_034153536.1"/>
</dbReference>
<dbReference type="AlphaFoldDB" id="A0A642UVU1"/>
<dbReference type="InterPro" id="IPR016064">
    <property type="entry name" value="NAD/diacylglycerol_kinase_sf"/>
</dbReference>
<dbReference type="GO" id="GO:0003951">
    <property type="term" value="F:NAD+ kinase activity"/>
    <property type="evidence" value="ECO:0007669"/>
    <property type="project" value="InterPro"/>
</dbReference>